<reference evidence="3" key="1">
    <citation type="journal article" date="2013" name="Genome Announc.">
        <title>Draft Genome Sequence of the Dimorphic Prosthecate Bacterium Brevundimonas abyssalis TAR-001T.</title>
        <authorList>
            <person name="Tsubouchi T."/>
            <person name="Nishi S."/>
            <person name="Usui K."/>
            <person name="Shimane Y."/>
            <person name="Takaki Y."/>
            <person name="Maruyama T."/>
            <person name="Hatada Y."/>
        </authorList>
    </citation>
    <scope>NUCLEOTIDE SEQUENCE [LARGE SCALE GENOMIC DNA]</scope>
    <source>
        <strain evidence="3">TAR-001</strain>
    </source>
</reference>
<feature type="region of interest" description="Disordered" evidence="1">
    <location>
        <begin position="128"/>
        <end position="189"/>
    </location>
</feature>
<dbReference type="EMBL" id="BATC01000001">
    <property type="protein sequence ID" value="GAD57859.1"/>
    <property type="molecule type" value="Genomic_DNA"/>
</dbReference>
<evidence type="ECO:0000313" key="3">
    <source>
        <dbReference type="Proteomes" id="UP000016569"/>
    </source>
</evidence>
<gene>
    <name evidence="2" type="ORF">MBEBAB_0109</name>
</gene>
<keyword evidence="3" id="KW-1185">Reference proteome</keyword>
<sequence length="409" mass="40435">MSALDLFAMLNAPLAGNGAGAFTPGQPDGQADGAFAGLLAMIAPQGEGTGEAATAPTTASVGMSLAPFRFNGSPPLVASDEASSDSTGIEDADDAGLDAEVVVQAGLGVPAPPPAALTPTLAPALPTNSSVSAVEATPTPFEASPQAGSATTSPEADPAPPPVLSPEGEPLMANGRPTAAAPGHSEANAGVQVAAPQGAQIVQTNQTAQTTPASQPGAVPDPSAAVATPETAPETTRTATTAASADARAATEAARALGQQAATTALAPEAERLVQPPRPDPAQTDRRGERRDGESRSSLFATTESGEASRPSVAAPAQTNAAVAAPPPPRPGTPPVEARVEPAHMAVNPARPTAKRHPSRLAPSTTRAPPPSASTCRAPCRGRASRPPPCCPPRSCGGLRPGPPASTWC</sequence>
<feature type="region of interest" description="Disordered" evidence="1">
    <location>
        <begin position="205"/>
        <end position="246"/>
    </location>
</feature>
<name>A0A8E0KIQ5_9CAUL</name>
<proteinExistence type="predicted"/>
<feature type="compositionally biased region" description="Polar residues" evidence="1">
    <location>
        <begin position="205"/>
        <end position="214"/>
    </location>
</feature>
<evidence type="ECO:0000256" key="1">
    <source>
        <dbReference type="SAM" id="MobiDB-lite"/>
    </source>
</evidence>
<feature type="compositionally biased region" description="Pro residues" evidence="1">
    <location>
        <begin position="325"/>
        <end position="334"/>
    </location>
</feature>
<evidence type="ECO:0000313" key="2">
    <source>
        <dbReference type="EMBL" id="GAD57859.1"/>
    </source>
</evidence>
<feature type="compositionally biased region" description="Low complexity" evidence="1">
    <location>
        <begin position="362"/>
        <end position="382"/>
    </location>
</feature>
<feature type="compositionally biased region" description="Low complexity" evidence="1">
    <location>
        <begin position="311"/>
        <end position="324"/>
    </location>
</feature>
<organism evidence="2 3">
    <name type="scientific">Brevundimonas abyssalis TAR-001</name>
    <dbReference type="NCBI Taxonomy" id="1391729"/>
    <lineage>
        <taxon>Bacteria</taxon>
        <taxon>Pseudomonadati</taxon>
        <taxon>Pseudomonadota</taxon>
        <taxon>Alphaproteobacteria</taxon>
        <taxon>Caulobacterales</taxon>
        <taxon>Caulobacteraceae</taxon>
        <taxon>Brevundimonas</taxon>
    </lineage>
</organism>
<dbReference type="Proteomes" id="UP000016569">
    <property type="component" value="Unassembled WGS sequence"/>
</dbReference>
<protein>
    <submittedName>
        <fullName evidence="2">Uncharacterized protein</fullName>
    </submittedName>
</protein>
<accession>A0A8E0KIQ5</accession>
<feature type="compositionally biased region" description="Basic and acidic residues" evidence="1">
    <location>
        <begin position="283"/>
        <end position="295"/>
    </location>
</feature>
<comment type="caution">
    <text evidence="2">The sequence shown here is derived from an EMBL/GenBank/DDBJ whole genome shotgun (WGS) entry which is preliminary data.</text>
</comment>
<feature type="region of interest" description="Disordered" evidence="1">
    <location>
        <begin position="265"/>
        <end position="409"/>
    </location>
</feature>
<feature type="compositionally biased region" description="Low complexity" evidence="1">
    <location>
        <begin position="224"/>
        <end position="246"/>
    </location>
</feature>
<dbReference type="AlphaFoldDB" id="A0A8E0KIQ5"/>